<comment type="caution">
    <text evidence="1">The sequence shown here is derived from an EMBL/GenBank/DDBJ whole genome shotgun (WGS) entry which is preliminary data.</text>
</comment>
<dbReference type="SUPFAM" id="SSF51735">
    <property type="entry name" value="NAD(P)-binding Rossmann-fold domains"/>
    <property type="match status" value="1"/>
</dbReference>
<dbReference type="InterPro" id="IPR036291">
    <property type="entry name" value="NAD(P)-bd_dom_sf"/>
</dbReference>
<dbReference type="PANTHER" id="PTHR32487:SF0">
    <property type="entry name" value="3-OXO-DELTA(4,5)-STEROID 5-BETA-REDUCTASE"/>
    <property type="match status" value="1"/>
</dbReference>
<accession>A0A8T0LEE6</accession>
<dbReference type="Gene3D" id="3.40.50.720">
    <property type="entry name" value="NAD(P)-binding Rossmann-like Domain"/>
    <property type="match status" value="1"/>
</dbReference>
<dbReference type="PANTHER" id="PTHR32487">
    <property type="entry name" value="3-OXO-DELTA(4,5)-STEROID 5-BETA-REDUCTASE"/>
    <property type="match status" value="1"/>
</dbReference>
<dbReference type="EMBL" id="JABFOF010000001">
    <property type="protein sequence ID" value="KAG2409881.1"/>
    <property type="molecule type" value="Genomic_DNA"/>
</dbReference>
<dbReference type="AlphaFoldDB" id="A0A8T0LEE6"/>
<evidence type="ECO:0000313" key="2">
    <source>
        <dbReference type="Proteomes" id="UP000743370"/>
    </source>
</evidence>
<organism evidence="1 2">
    <name type="scientific">Phaseolus angularis</name>
    <name type="common">Azuki bean</name>
    <name type="synonym">Vigna angularis</name>
    <dbReference type="NCBI Taxonomy" id="3914"/>
    <lineage>
        <taxon>Eukaryota</taxon>
        <taxon>Viridiplantae</taxon>
        <taxon>Streptophyta</taxon>
        <taxon>Embryophyta</taxon>
        <taxon>Tracheophyta</taxon>
        <taxon>Spermatophyta</taxon>
        <taxon>Magnoliopsida</taxon>
        <taxon>eudicotyledons</taxon>
        <taxon>Gunneridae</taxon>
        <taxon>Pentapetalae</taxon>
        <taxon>rosids</taxon>
        <taxon>fabids</taxon>
        <taxon>Fabales</taxon>
        <taxon>Fabaceae</taxon>
        <taxon>Papilionoideae</taxon>
        <taxon>50 kb inversion clade</taxon>
        <taxon>NPAAA clade</taxon>
        <taxon>indigoferoid/millettioid clade</taxon>
        <taxon>Phaseoleae</taxon>
        <taxon>Vigna</taxon>
    </lineage>
</organism>
<proteinExistence type="predicted"/>
<protein>
    <submittedName>
        <fullName evidence="1">3-oxo-Delta(4,5)-steroid 5-beta-reductase</fullName>
    </submittedName>
</protein>
<name>A0A8T0LEE6_PHAAN</name>
<gene>
    <name evidence="1" type="ORF">HKW66_Vig0005460</name>
</gene>
<evidence type="ECO:0000313" key="1">
    <source>
        <dbReference type="EMBL" id="KAG2409881.1"/>
    </source>
</evidence>
<reference evidence="1 2" key="1">
    <citation type="submission" date="2020-05" db="EMBL/GenBank/DDBJ databases">
        <title>Vigna angularis (adzuki bean) Var. LongXiaoDou No. 4 denovo assembly.</title>
        <authorList>
            <person name="Xiang H."/>
        </authorList>
    </citation>
    <scope>NUCLEOTIDE SEQUENCE [LARGE SCALE GENOMIC DNA]</scope>
    <source>
        <tissue evidence="1">Leaf</tissue>
    </source>
</reference>
<dbReference type="Proteomes" id="UP000743370">
    <property type="component" value="Unassembled WGS sequence"/>
</dbReference>
<sequence length="102" mass="11430">MFLASHGSNGGFGVEEKATEDGGVLMNLGWSLYVYAAICKHEGIPLRFPGTREGYSFSSYADLIAEQHIWAAIDPYARNEAFNCSNGDIFKWKHLWKVLVEQ</sequence>